<proteinExistence type="predicted"/>
<dbReference type="PROSITE" id="PS50801">
    <property type="entry name" value="STAS"/>
    <property type="match status" value="1"/>
</dbReference>
<evidence type="ECO:0000259" key="1">
    <source>
        <dbReference type="PROSITE" id="PS50801"/>
    </source>
</evidence>
<feature type="domain" description="STAS" evidence="1">
    <location>
        <begin position="4"/>
        <end position="134"/>
    </location>
</feature>
<name>A0A844G9J8_9BACT</name>
<gene>
    <name evidence="2" type="ORF">FYJ85_18705</name>
</gene>
<keyword evidence="3" id="KW-1185">Reference proteome</keyword>
<sequence>MKESDLLISHRDGVYFVKVSGRANFEYAVPLRELAKTLDNFRCVRMDMTECLAMDSTFMGVLSMIGLKAKRCDAKVELVNASEFLTKLLRDLGVVKLFDFVAGGGDSDADYDSAARKADLLTTAETVAEAHETLVEADRSNAEKFDQVIAFSKQDVERLKKEKEGK</sequence>
<dbReference type="Proteomes" id="UP000435649">
    <property type="component" value="Unassembled WGS sequence"/>
</dbReference>
<dbReference type="SUPFAM" id="SSF52091">
    <property type="entry name" value="SpoIIaa-like"/>
    <property type="match status" value="1"/>
</dbReference>
<dbReference type="CDD" id="cd07043">
    <property type="entry name" value="STAS_anti-anti-sigma_factors"/>
    <property type="match status" value="1"/>
</dbReference>
<evidence type="ECO:0000313" key="3">
    <source>
        <dbReference type="Proteomes" id="UP000435649"/>
    </source>
</evidence>
<evidence type="ECO:0000313" key="2">
    <source>
        <dbReference type="EMBL" id="MST99068.1"/>
    </source>
</evidence>
<dbReference type="Gene3D" id="3.30.750.24">
    <property type="entry name" value="STAS domain"/>
    <property type="match status" value="1"/>
</dbReference>
<dbReference type="InterPro" id="IPR002645">
    <property type="entry name" value="STAS_dom"/>
</dbReference>
<dbReference type="RefSeq" id="WP_106052949.1">
    <property type="nucleotide sequence ID" value="NZ_CALXOB010000034.1"/>
</dbReference>
<dbReference type="InterPro" id="IPR036513">
    <property type="entry name" value="STAS_dom_sf"/>
</dbReference>
<dbReference type="AlphaFoldDB" id="A0A844G9J8"/>
<protein>
    <submittedName>
        <fullName evidence="2">STAS domain-containing protein</fullName>
    </submittedName>
</protein>
<comment type="caution">
    <text evidence="2">The sequence shown here is derived from an EMBL/GenBank/DDBJ whole genome shotgun (WGS) entry which is preliminary data.</text>
</comment>
<reference evidence="2 3" key="1">
    <citation type="submission" date="2019-08" db="EMBL/GenBank/DDBJ databases">
        <title>In-depth cultivation of the pig gut microbiome towards novel bacterial diversity and tailored functional studies.</title>
        <authorList>
            <person name="Wylensek D."/>
            <person name="Hitch T.C.A."/>
            <person name="Clavel T."/>
        </authorList>
    </citation>
    <scope>NUCLEOTIDE SEQUENCE [LARGE SCALE GENOMIC DNA]</scope>
    <source>
        <strain evidence="2 3">BBE-744-WT-12</strain>
    </source>
</reference>
<dbReference type="EMBL" id="VUNS01000028">
    <property type="protein sequence ID" value="MST99068.1"/>
    <property type="molecule type" value="Genomic_DNA"/>
</dbReference>
<organism evidence="2 3">
    <name type="scientific">Victivallis lenta</name>
    <dbReference type="NCBI Taxonomy" id="2606640"/>
    <lineage>
        <taxon>Bacteria</taxon>
        <taxon>Pseudomonadati</taxon>
        <taxon>Lentisphaerota</taxon>
        <taxon>Lentisphaeria</taxon>
        <taxon>Victivallales</taxon>
        <taxon>Victivallaceae</taxon>
        <taxon>Victivallis</taxon>
    </lineage>
</organism>
<accession>A0A844G9J8</accession>